<sequence length="130" mass="13598">MTSEAEMVTARPWLRAEGAALMAGAAGAYAALGGNWWVFALLFLAPDLTMLGYLRDARLGAGLYNAGHSTIGPLALAAAGWAWWPAALPIAMIWLAHIGFDRALGYGLKSPAGFGFTHLGRVGRRAEAAG</sequence>
<gene>
    <name evidence="2" type="ORF">GXW76_07855</name>
</gene>
<name>A0A9X9WVA6_9PROT</name>
<accession>A0A9X9WVA6</accession>
<comment type="caution">
    <text evidence="2">The sequence shown here is derived from an EMBL/GenBank/DDBJ whole genome shotgun (WGS) entry which is preliminary data.</text>
</comment>
<keyword evidence="3" id="KW-1185">Reference proteome</keyword>
<evidence type="ECO:0000313" key="2">
    <source>
        <dbReference type="EMBL" id="MBR0671085.1"/>
    </source>
</evidence>
<dbReference type="EMBL" id="JAAEDM010000014">
    <property type="protein sequence ID" value="MBR0671085.1"/>
    <property type="molecule type" value="Genomic_DNA"/>
</dbReference>
<dbReference type="InterPro" id="IPR025356">
    <property type="entry name" value="DUF4260"/>
</dbReference>
<dbReference type="Proteomes" id="UP001138751">
    <property type="component" value="Unassembled WGS sequence"/>
</dbReference>
<reference evidence="2" key="1">
    <citation type="submission" date="2020-01" db="EMBL/GenBank/DDBJ databases">
        <authorList>
            <person name="Rat A."/>
        </authorList>
    </citation>
    <scope>NUCLEOTIDE SEQUENCE</scope>
    <source>
        <strain evidence="2">LMG 31231</strain>
    </source>
</reference>
<evidence type="ECO:0000313" key="3">
    <source>
        <dbReference type="Proteomes" id="UP001138751"/>
    </source>
</evidence>
<dbReference type="AlphaFoldDB" id="A0A9X9WVA6"/>
<organism evidence="2 3">
    <name type="scientific">Neoroseomonas soli</name>
    <dbReference type="NCBI Taxonomy" id="1081025"/>
    <lineage>
        <taxon>Bacteria</taxon>
        <taxon>Pseudomonadati</taxon>
        <taxon>Pseudomonadota</taxon>
        <taxon>Alphaproteobacteria</taxon>
        <taxon>Acetobacterales</taxon>
        <taxon>Acetobacteraceae</taxon>
        <taxon>Neoroseomonas</taxon>
    </lineage>
</organism>
<dbReference type="Pfam" id="PF14079">
    <property type="entry name" value="DUF4260"/>
    <property type="match status" value="1"/>
</dbReference>
<keyword evidence="1" id="KW-1133">Transmembrane helix</keyword>
<dbReference type="RefSeq" id="WP_211861457.1">
    <property type="nucleotide sequence ID" value="NZ_JAAEDM010000014.1"/>
</dbReference>
<keyword evidence="1" id="KW-0812">Transmembrane</keyword>
<proteinExistence type="predicted"/>
<keyword evidence="1" id="KW-0472">Membrane</keyword>
<feature type="transmembrane region" description="Helical" evidence="1">
    <location>
        <begin position="21"/>
        <end position="45"/>
    </location>
</feature>
<protein>
    <submittedName>
        <fullName evidence="2">DUF4260 domain-containing protein</fullName>
    </submittedName>
</protein>
<evidence type="ECO:0000256" key="1">
    <source>
        <dbReference type="SAM" id="Phobius"/>
    </source>
</evidence>
<reference evidence="2" key="2">
    <citation type="journal article" date="2021" name="Syst. Appl. Microbiol.">
        <title>Roseomonas hellenica sp. nov., isolated from roots of wild-growing Alkanna tinctoria.</title>
        <authorList>
            <person name="Rat A."/>
            <person name="Naranjo H.D."/>
            <person name="Lebbe L."/>
            <person name="Cnockaert M."/>
            <person name="Krigas N."/>
            <person name="Grigoriadou K."/>
            <person name="Maloupa E."/>
            <person name="Willems A."/>
        </authorList>
    </citation>
    <scope>NUCLEOTIDE SEQUENCE</scope>
    <source>
        <strain evidence="2">LMG 31231</strain>
    </source>
</reference>
<feature type="transmembrane region" description="Helical" evidence="1">
    <location>
        <begin position="81"/>
        <end position="100"/>
    </location>
</feature>